<dbReference type="SUPFAM" id="SSF53756">
    <property type="entry name" value="UDP-Glycosyltransferase/glycogen phosphorylase"/>
    <property type="match status" value="1"/>
</dbReference>
<organism evidence="5 6">
    <name type="scientific">Perilla frutescens var. hirtella</name>
    <name type="common">Perilla citriodora</name>
    <name type="synonym">Perilla setoyensis</name>
    <dbReference type="NCBI Taxonomy" id="608512"/>
    <lineage>
        <taxon>Eukaryota</taxon>
        <taxon>Viridiplantae</taxon>
        <taxon>Streptophyta</taxon>
        <taxon>Embryophyta</taxon>
        <taxon>Tracheophyta</taxon>
        <taxon>Spermatophyta</taxon>
        <taxon>Magnoliopsida</taxon>
        <taxon>eudicotyledons</taxon>
        <taxon>Gunneridae</taxon>
        <taxon>Pentapetalae</taxon>
        <taxon>asterids</taxon>
        <taxon>lamiids</taxon>
        <taxon>Lamiales</taxon>
        <taxon>Lamiaceae</taxon>
        <taxon>Nepetoideae</taxon>
        <taxon>Elsholtzieae</taxon>
        <taxon>Perilla</taxon>
    </lineage>
</organism>
<evidence type="ECO:0000256" key="4">
    <source>
        <dbReference type="RuleBase" id="RU362057"/>
    </source>
</evidence>
<dbReference type="AlphaFoldDB" id="A0AAD4P8I8"/>
<dbReference type="Gene3D" id="3.40.50.2000">
    <property type="entry name" value="Glycogen Phosphorylase B"/>
    <property type="match status" value="2"/>
</dbReference>
<dbReference type="GO" id="GO:0035251">
    <property type="term" value="F:UDP-glucosyltransferase activity"/>
    <property type="evidence" value="ECO:0007669"/>
    <property type="project" value="TreeGrafter"/>
</dbReference>
<proteinExistence type="inferred from homology"/>
<name>A0AAD4P8I8_PERFH</name>
<keyword evidence="3" id="KW-0328">Glycosyltransferase</keyword>
<dbReference type="EMBL" id="SDAM02000099">
    <property type="protein sequence ID" value="KAH6830216.1"/>
    <property type="molecule type" value="Genomic_DNA"/>
</dbReference>
<dbReference type="InterPro" id="IPR035595">
    <property type="entry name" value="UDP_glycos_trans_CS"/>
</dbReference>
<dbReference type="PANTHER" id="PTHR48047:SF51">
    <property type="entry name" value="GLYCOSYLTRANSFERASE"/>
    <property type="match status" value="1"/>
</dbReference>
<accession>A0AAD4P8I8</accession>
<evidence type="ECO:0000313" key="6">
    <source>
        <dbReference type="Proteomes" id="UP001190926"/>
    </source>
</evidence>
<comment type="caution">
    <text evidence="5">The sequence shown here is derived from an EMBL/GenBank/DDBJ whole genome shotgun (WGS) entry which is preliminary data.</text>
</comment>
<dbReference type="EC" id="2.4.1.-" evidence="4"/>
<keyword evidence="6" id="KW-1185">Reference proteome</keyword>
<dbReference type="Proteomes" id="UP001190926">
    <property type="component" value="Unassembled WGS sequence"/>
</dbReference>
<dbReference type="CDD" id="cd03784">
    <property type="entry name" value="GT1_Gtf-like"/>
    <property type="match status" value="1"/>
</dbReference>
<sequence length="471" mass="52820">MAPLPCSCSKPHIVLFPFMAKGHTIPLLHLAQLLLDRSVDITIFTTPANHPFISQSLPRSNVSIVDLPFPHNIQDLPQGAESTDKLPSMSMFLSFVRCLKLMQPAFEQELQKLHPHVSCIISDGFLHWTLESATRFGIPRLSFFGMNYYASVVSRDAGANGLLSLHESDDEPFTLTEFPWIQLTRNDFDDPFNKRDPRGPHLDFIFESITATANSYGLLVNTFYELEQLYADHYNREFGPRTWSIGPLCLAKLQKTKLSPDNMKPRWMHWLDQKLAEGCPLLYVAFGSQARISPAQMCEIALGLEEAEVSFLWVVKKSDMELLSDGFESRVRERGIIVREWVDQEEILEHPIVQGFLSHCGWNSVLEGICAGVPILAWPMMAEQYLNAKLVVEEIKVGLRVKTVDGTSKGFVAADSLSSAVREVMGNEKGKELREKAKEVAEAAKKATREGGSSWNALNNLITEIQSGKGN</sequence>
<comment type="similarity">
    <text evidence="1 3">Belongs to the UDP-glycosyltransferase family.</text>
</comment>
<dbReference type="PROSITE" id="PS00375">
    <property type="entry name" value="UDPGT"/>
    <property type="match status" value="1"/>
</dbReference>
<evidence type="ECO:0000256" key="2">
    <source>
        <dbReference type="ARBA" id="ARBA00022679"/>
    </source>
</evidence>
<dbReference type="FunFam" id="3.40.50.2000:FF:000107">
    <property type="entry name" value="Glycosyltransferase"/>
    <property type="match status" value="1"/>
</dbReference>
<dbReference type="PANTHER" id="PTHR48047">
    <property type="entry name" value="GLYCOSYLTRANSFERASE"/>
    <property type="match status" value="1"/>
</dbReference>
<reference evidence="5 6" key="1">
    <citation type="journal article" date="2021" name="Nat. Commun.">
        <title>Incipient diploidization of the medicinal plant Perilla within 10,000 years.</title>
        <authorList>
            <person name="Zhang Y."/>
            <person name="Shen Q."/>
            <person name="Leng L."/>
            <person name="Zhang D."/>
            <person name="Chen S."/>
            <person name="Shi Y."/>
            <person name="Ning Z."/>
            <person name="Chen S."/>
        </authorList>
    </citation>
    <scope>NUCLEOTIDE SEQUENCE [LARGE SCALE GENOMIC DNA]</scope>
    <source>
        <strain evidence="6">cv. PC099</strain>
    </source>
</reference>
<dbReference type="Pfam" id="PF00201">
    <property type="entry name" value="UDPGT"/>
    <property type="match status" value="1"/>
</dbReference>
<keyword evidence="2 3" id="KW-0808">Transferase</keyword>
<dbReference type="InterPro" id="IPR002213">
    <property type="entry name" value="UDP_glucos_trans"/>
</dbReference>
<evidence type="ECO:0000313" key="5">
    <source>
        <dbReference type="EMBL" id="KAH6830216.1"/>
    </source>
</evidence>
<gene>
    <name evidence="5" type="ORF">C2S53_000185</name>
</gene>
<evidence type="ECO:0000256" key="3">
    <source>
        <dbReference type="RuleBase" id="RU003718"/>
    </source>
</evidence>
<evidence type="ECO:0000256" key="1">
    <source>
        <dbReference type="ARBA" id="ARBA00009995"/>
    </source>
</evidence>
<protein>
    <recommendedName>
        <fullName evidence="4">Glycosyltransferase</fullName>
        <ecNumber evidence="4">2.4.1.-</ecNumber>
    </recommendedName>
</protein>